<keyword evidence="1" id="KW-1133">Transmembrane helix</keyword>
<gene>
    <name evidence="2" type="ORF">ERS008207_01013</name>
</gene>
<reference evidence="2 3" key="1">
    <citation type="submission" date="2015-03" db="EMBL/GenBank/DDBJ databases">
        <authorList>
            <consortium name="Pathogen Informatics"/>
        </authorList>
    </citation>
    <scope>NUCLEOTIDE SEQUENCE [LARGE SCALE GENOMIC DNA]</scope>
    <source>
        <strain evidence="2 3">D4891</strain>
    </source>
</reference>
<evidence type="ECO:0000313" key="3">
    <source>
        <dbReference type="Proteomes" id="UP000042394"/>
    </source>
</evidence>
<evidence type="ECO:0000313" key="2">
    <source>
        <dbReference type="EMBL" id="CNT80330.1"/>
    </source>
</evidence>
<sequence length="84" mass="9129">MAVITVCLRALFILPDVKLPVIAVLAVAGIAELITVLTTVKRTVVADGIIAPGNRQRDIDAIIFITVIFAAIAVQRRTEIFYRP</sequence>
<feature type="transmembrane region" description="Helical" evidence="1">
    <location>
        <begin position="19"/>
        <end position="40"/>
    </location>
</feature>
<keyword evidence="1" id="KW-0472">Membrane</keyword>
<protein>
    <submittedName>
        <fullName evidence="2">Uncharacterized protein</fullName>
    </submittedName>
</protein>
<evidence type="ECO:0000256" key="1">
    <source>
        <dbReference type="SAM" id="Phobius"/>
    </source>
</evidence>
<proteinExistence type="predicted"/>
<organism evidence="2 3">
    <name type="scientific">Salmonella enterica subsp. enterica serovar Bovismorbificans</name>
    <dbReference type="NCBI Taxonomy" id="58097"/>
    <lineage>
        <taxon>Bacteria</taxon>
        <taxon>Pseudomonadati</taxon>
        <taxon>Pseudomonadota</taxon>
        <taxon>Gammaproteobacteria</taxon>
        <taxon>Enterobacterales</taxon>
        <taxon>Enterobacteriaceae</taxon>
        <taxon>Salmonella</taxon>
    </lineage>
</organism>
<keyword evidence="1" id="KW-0812">Transmembrane</keyword>
<accession>A0A655BVN2</accession>
<dbReference type="AlphaFoldDB" id="A0A655BVN2"/>
<dbReference type="Proteomes" id="UP000042394">
    <property type="component" value="Unassembled WGS sequence"/>
</dbReference>
<name>A0A655BVN2_SALET</name>
<feature type="transmembrane region" description="Helical" evidence="1">
    <location>
        <begin position="61"/>
        <end position="78"/>
    </location>
</feature>
<dbReference type="EMBL" id="CQPD01000007">
    <property type="protein sequence ID" value="CNT80330.1"/>
    <property type="molecule type" value="Genomic_DNA"/>
</dbReference>